<dbReference type="GO" id="GO:0016763">
    <property type="term" value="F:pentosyltransferase activity"/>
    <property type="evidence" value="ECO:0007669"/>
    <property type="project" value="UniProtKB-UniRule"/>
</dbReference>
<reference evidence="9 10" key="1">
    <citation type="journal article" date="2012" name="J. Bacteriol.">
        <title>Draft Genome Sequence of the Extremely Halophilic Archaeon Halogranum salarium B-1T.</title>
        <authorList>
            <person name="Kim K.K."/>
            <person name="Lee K.C."/>
            <person name="Lee J.S."/>
        </authorList>
    </citation>
    <scope>NUCLEOTIDE SEQUENCE [LARGE SCALE GENOMIC DNA]</scope>
    <source>
        <strain evidence="9 10">B-1</strain>
    </source>
</reference>
<dbReference type="HAMAP" id="MF_01634">
    <property type="entry name" value="TgtA_arch"/>
    <property type="match status" value="1"/>
</dbReference>
<dbReference type="InterPro" id="IPR004804">
    <property type="entry name" value="TgtA"/>
</dbReference>
<dbReference type="InterPro" id="IPR050076">
    <property type="entry name" value="ArchSynthase1/Queuine_TRR"/>
</dbReference>
<dbReference type="Proteomes" id="UP000007813">
    <property type="component" value="Unassembled WGS sequence"/>
</dbReference>
<dbReference type="InterPro" id="IPR036511">
    <property type="entry name" value="TGT-like_sf"/>
</dbReference>
<evidence type="ECO:0000256" key="7">
    <source>
        <dbReference type="SAM" id="MobiDB-lite"/>
    </source>
</evidence>
<keyword evidence="4 6" id="KW-0479">Metal-binding</keyword>
<dbReference type="SUPFAM" id="SSF51713">
    <property type="entry name" value="tRNA-guanine transglycosylase"/>
    <property type="match status" value="1"/>
</dbReference>
<feature type="active site" description="Nucleophile" evidence="6">
    <location>
        <position position="93"/>
    </location>
</feature>
<dbReference type="OrthoDB" id="6871at2157"/>
<comment type="function">
    <text evidence="6">Exchanges the guanine residue with 7-cyano-7-deazaguanine (preQ0) at position 15 in the dihydrouridine loop (D-loop) of archaeal tRNAs.</text>
</comment>
<dbReference type="InterPro" id="IPR002616">
    <property type="entry name" value="tRNA_ribo_trans-like"/>
</dbReference>
<keyword evidence="1 6" id="KW-0328">Glycosyltransferase</keyword>
<feature type="binding site" evidence="6">
    <location>
        <position position="281"/>
    </location>
    <ligand>
        <name>Zn(2+)</name>
        <dbReference type="ChEBI" id="CHEBI:29105"/>
    </ligand>
</feature>
<comment type="cofactor">
    <cofactor evidence="6">
        <name>Zn(2+)</name>
        <dbReference type="ChEBI" id="CHEBI:29105"/>
    </cofactor>
    <text evidence="6">Binds 1 zinc ion per subunit.</text>
</comment>
<dbReference type="Gene3D" id="3.20.20.105">
    <property type="entry name" value="Queuine tRNA-ribosyltransferase-like"/>
    <property type="match status" value="1"/>
</dbReference>
<evidence type="ECO:0000259" key="8">
    <source>
        <dbReference type="Pfam" id="PF01702"/>
    </source>
</evidence>
<dbReference type="GO" id="GO:0002099">
    <property type="term" value="P:tRNA wobble guanine modification"/>
    <property type="evidence" value="ECO:0007669"/>
    <property type="project" value="TreeGrafter"/>
</dbReference>
<feature type="binding site" evidence="6">
    <location>
        <position position="279"/>
    </location>
    <ligand>
        <name>Zn(2+)</name>
        <dbReference type="ChEBI" id="CHEBI:29105"/>
    </ligand>
</feature>
<keyword evidence="5 6" id="KW-0862">Zinc</keyword>
<proteinExistence type="inferred from homology"/>
<feature type="binding site" evidence="6">
    <location>
        <position position="284"/>
    </location>
    <ligand>
        <name>Zn(2+)</name>
        <dbReference type="ChEBI" id="CHEBI:29105"/>
    </ligand>
</feature>
<protein>
    <recommendedName>
        <fullName evidence="6">tRNA-guanine(15) transglycosylase</fullName>
        <ecNumber evidence="6">2.4.2.48</ecNumber>
    </recommendedName>
    <alternativeName>
        <fullName evidence="6">7-cyano-7-deazaguanine tRNA-ribosyltransferase</fullName>
    </alternativeName>
    <alternativeName>
        <fullName evidence="6">Archaeal tRNA-guanine transglycosylase</fullName>
    </alternativeName>
</protein>
<feature type="compositionally biased region" description="Acidic residues" evidence="7">
    <location>
        <begin position="497"/>
        <end position="509"/>
    </location>
</feature>
<accession>J2ZZL5</accession>
<dbReference type="NCBIfam" id="TIGR00449">
    <property type="entry name" value="tgt_general"/>
    <property type="match status" value="1"/>
</dbReference>
<keyword evidence="2 6" id="KW-0808">Transferase</keyword>
<organism evidence="9 10">
    <name type="scientific">Halogranum salarium B-1</name>
    <dbReference type="NCBI Taxonomy" id="1210908"/>
    <lineage>
        <taxon>Archaea</taxon>
        <taxon>Methanobacteriati</taxon>
        <taxon>Methanobacteriota</taxon>
        <taxon>Stenosarchaea group</taxon>
        <taxon>Halobacteria</taxon>
        <taxon>Halobacteriales</taxon>
        <taxon>Haloferacaceae</taxon>
    </lineage>
</organism>
<dbReference type="PATRIC" id="fig|1210908.3.peg.2844"/>
<evidence type="ECO:0000256" key="4">
    <source>
        <dbReference type="ARBA" id="ARBA00022723"/>
    </source>
</evidence>
<dbReference type="GO" id="GO:0005737">
    <property type="term" value="C:cytoplasm"/>
    <property type="evidence" value="ECO:0007669"/>
    <property type="project" value="TreeGrafter"/>
</dbReference>
<evidence type="ECO:0000256" key="3">
    <source>
        <dbReference type="ARBA" id="ARBA00022694"/>
    </source>
</evidence>
<dbReference type="EC" id="2.4.2.48" evidence="6"/>
<dbReference type="eggNOG" id="arCOG00989">
    <property type="taxonomic scope" value="Archaea"/>
</dbReference>
<keyword evidence="3 6" id="KW-0819">tRNA processing</keyword>
<comment type="pathway">
    <text evidence="6">tRNA modification; archaeosine-tRNA biosynthesis.</text>
</comment>
<evidence type="ECO:0000313" key="9">
    <source>
        <dbReference type="EMBL" id="EJN58488.1"/>
    </source>
</evidence>
<dbReference type="RefSeq" id="WP_009375839.1">
    <property type="nucleotide sequence ID" value="NZ_ALJD01000008.1"/>
</dbReference>
<evidence type="ECO:0000256" key="6">
    <source>
        <dbReference type="HAMAP-Rule" id="MF_01634"/>
    </source>
</evidence>
<dbReference type="NCBIfam" id="TIGR00432">
    <property type="entry name" value="arcsn_tRNA_tgt"/>
    <property type="match status" value="1"/>
</dbReference>
<dbReference type="GO" id="GO:0008270">
    <property type="term" value="F:zinc ion binding"/>
    <property type="evidence" value="ECO:0007669"/>
    <property type="project" value="UniProtKB-UniRule"/>
</dbReference>
<dbReference type="EMBL" id="ALJD01000008">
    <property type="protein sequence ID" value="EJN58488.1"/>
    <property type="molecule type" value="Genomic_DNA"/>
</dbReference>
<gene>
    <name evidence="6" type="primary">tgtA</name>
    <name evidence="9" type="ORF">HSB1_29660</name>
</gene>
<evidence type="ECO:0000256" key="2">
    <source>
        <dbReference type="ARBA" id="ARBA00022679"/>
    </source>
</evidence>
<comment type="similarity">
    <text evidence="6">Belongs to the archaeosine tRNA-ribosyltransferase family.</text>
</comment>
<dbReference type="UniPathway" id="UPA00393"/>
<feature type="region of interest" description="Disordered" evidence="7">
    <location>
        <begin position="487"/>
        <end position="516"/>
    </location>
</feature>
<dbReference type="SUPFAM" id="SSF88802">
    <property type="entry name" value="Pre-PUA domain"/>
    <property type="match status" value="1"/>
</dbReference>
<feature type="binding site" evidence="6">
    <location>
        <position position="128"/>
    </location>
    <ligand>
        <name>substrate</name>
    </ligand>
</feature>
<evidence type="ECO:0000313" key="10">
    <source>
        <dbReference type="Proteomes" id="UP000007813"/>
    </source>
</evidence>
<feature type="domain" description="tRNA-guanine(15) transglycosylase-like" evidence="8">
    <location>
        <begin position="13"/>
        <end position="340"/>
    </location>
</feature>
<feature type="binding site" evidence="6">
    <location>
        <position position="196"/>
    </location>
    <ligand>
        <name>substrate</name>
    </ligand>
</feature>
<evidence type="ECO:0000256" key="5">
    <source>
        <dbReference type="ARBA" id="ARBA00022833"/>
    </source>
</evidence>
<dbReference type="AlphaFoldDB" id="J2ZZL5"/>
<dbReference type="Pfam" id="PF01702">
    <property type="entry name" value="TGT"/>
    <property type="match status" value="1"/>
</dbReference>
<evidence type="ECO:0000256" key="1">
    <source>
        <dbReference type="ARBA" id="ARBA00022676"/>
    </source>
</evidence>
<comment type="catalytic activity">
    <reaction evidence="6">
        <text>guanosine(15) in tRNA + 7-cyano-7-carbaguanine = 7-cyano-7-carbaguanosine(15) in tRNA + guanine</text>
        <dbReference type="Rhea" id="RHEA:43164"/>
        <dbReference type="Rhea" id="RHEA-COMP:10371"/>
        <dbReference type="Rhea" id="RHEA-COMP:10372"/>
        <dbReference type="ChEBI" id="CHEBI:16235"/>
        <dbReference type="ChEBI" id="CHEBI:45075"/>
        <dbReference type="ChEBI" id="CHEBI:74269"/>
        <dbReference type="ChEBI" id="CHEBI:82850"/>
        <dbReference type="EC" id="2.4.2.48"/>
    </reaction>
</comment>
<dbReference type="PANTHER" id="PTHR46499:SF1">
    <property type="entry name" value="QUEUINE TRNA-RIBOSYLTRANSFERASE"/>
    <property type="match status" value="1"/>
</dbReference>
<dbReference type="PANTHER" id="PTHR46499">
    <property type="entry name" value="QUEUINE TRNA-RIBOSYLTRANSFERASE"/>
    <property type="match status" value="1"/>
</dbReference>
<comment type="caution">
    <text evidence="9">The sequence shown here is derived from an EMBL/GenBank/DDBJ whole genome shotgun (WGS) entry which is preliminary data.</text>
</comment>
<sequence>MRDCFEVRDGDVGGRIGQLTVPRAGVTVETPALLPVVNPNLQTISPARLESEFGAEILITNSYIIRQTERLHERALDVGLHEMLDFSGAIMTDSGSFQLAEYGEIEVTTEEIIQFQLDIGSDIGTPVDIPTPPDVSREQAEGDLEVTQEALADAEAIDTGDMLVNAPVQGSTYPDLREEAGRHAATTDLDVFPVGAVVPLMNAYRYDDMVDVVAGAKRGLGADCPVHLFGAGHPMMFALAVAMGCDLFDSAAYALYARDGRYLTVQSTEHLEELDYFPCSCPVCAEHTPEDVRGFDEETTERLLAEHNLHVTFEEIRRIKQAIRAGNLLELVETRARGHPAMLDGYRALLEHADQLEREDRVSKGSFFYLSNESARRPEVLRHHERLDRLSISGDVLLTQGGTPKEHDYDAVWRVVPPFGPFPRALSETYPLTAEVPERIDTDAYLAAADGVARLVDANPDVTFTFAHDDWPDGALAALPDSVELDDLTSAGHADADSDTDADESDEVSETGVENV</sequence>
<name>J2ZZL5_9EURY</name>